<keyword evidence="3" id="KW-1185">Reference proteome</keyword>
<keyword evidence="1" id="KW-0812">Transmembrane</keyword>
<protein>
    <submittedName>
        <fullName evidence="2">Uncharacterized protein</fullName>
    </submittedName>
</protein>
<feature type="transmembrane region" description="Helical" evidence="1">
    <location>
        <begin position="20"/>
        <end position="38"/>
    </location>
</feature>
<dbReference type="EMBL" id="AP022579">
    <property type="protein sequence ID" value="BBX88415.1"/>
    <property type="molecule type" value="Genomic_DNA"/>
</dbReference>
<gene>
    <name evidence="2" type="ORF">MBOE_00640</name>
</gene>
<name>A0ABN5Z2S9_9MYCO</name>
<organism evidence="2 3">
    <name type="scientific">Mycolicibacterium boenickei</name>
    <dbReference type="NCBI Taxonomy" id="146017"/>
    <lineage>
        <taxon>Bacteria</taxon>
        <taxon>Bacillati</taxon>
        <taxon>Actinomycetota</taxon>
        <taxon>Actinomycetes</taxon>
        <taxon>Mycobacteriales</taxon>
        <taxon>Mycobacteriaceae</taxon>
        <taxon>Mycolicibacterium</taxon>
    </lineage>
</organism>
<keyword evidence="1" id="KW-0472">Membrane</keyword>
<keyword evidence="1" id="KW-1133">Transmembrane helix</keyword>
<evidence type="ECO:0000313" key="3">
    <source>
        <dbReference type="Proteomes" id="UP000466683"/>
    </source>
</evidence>
<proteinExistence type="predicted"/>
<dbReference type="Proteomes" id="UP000466683">
    <property type="component" value="Chromosome"/>
</dbReference>
<evidence type="ECO:0000256" key="1">
    <source>
        <dbReference type="SAM" id="Phobius"/>
    </source>
</evidence>
<reference evidence="2 3" key="1">
    <citation type="journal article" date="2019" name="Emerg. Microbes Infect.">
        <title>Comprehensive subspecies identification of 175 nontuberculous mycobacteria species based on 7547 genomic profiles.</title>
        <authorList>
            <person name="Matsumoto Y."/>
            <person name="Kinjo T."/>
            <person name="Motooka D."/>
            <person name="Nabeya D."/>
            <person name="Jung N."/>
            <person name="Uechi K."/>
            <person name="Horii T."/>
            <person name="Iida T."/>
            <person name="Fujita J."/>
            <person name="Nakamura S."/>
        </authorList>
    </citation>
    <scope>NUCLEOTIDE SEQUENCE [LARGE SCALE GENOMIC DNA]</scope>
    <source>
        <strain evidence="2 3">JCM 15653</strain>
    </source>
</reference>
<accession>A0ABN5Z2S9</accession>
<evidence type="ECO:0000313" key="2">
    <source>
        <dbReference type="EMBL" id="BBX88415.1"/>
    </source>
</evidence>
<sequence>MPPVKRHADVGVGWVDLRPVGFVHIGVFWVAGPWTLVIQVDKVHLNKGVDYFRK</sequence>